<dbReference type="AlphaFoldDB" id="A0A6A6HZT3"/>
<organism evidence="1 2">
    <name type="scientific">Trematosphaeria pertusa</name>
    <dbReference type="NCBI Taxonomy" id="390896"/>
    <lineage>
        <taxon>Eukaryota</taxon>
        <taxon>Fungi</taxon>
        <taxon>Dikarya</taxon>
        <taxon>Ascomycota</taxon>
        <taxon>Pezizomycotina</taxon>
        <taxon>Dothideomycetes</taxon>
        <taxon>Pleosporomycetidae</taxon>
        <taxon>Pleosporales</taxon>
        <taxon>Massarineae</taxon>
        <taxon>Trematosphaeriaceae</taxon>
        <taxon>Trematosphaeria</taxon>
    </lineage>
</organism>
<accession>A0A6A6HZT3</accession>
<protein>
    <submittedName>
        <fullName evidence="1">Uncharacterized protein</fullName>
    </submittedName>
</protein>
<keyword evidence="2" id="KW-1185">Reference proteome</keyword>
<dbReference type="GeneID" id="54572763"/>
<dbReference type="RefSeq" id="XP_033678236.1">
    <property type="nucleotide sequence ID" value="XM_033819433.1"/>
</dbReference>
<evidence type="ECO:0000313" key="2">
    <source>
        <dbReference type="Proteomes" id="UP000800094"/>
    </source>
</evidence>
<proteinExistence type="predicted"/>
<sequence>MLSHHWPSQRAAPKHCRIRTHIGDVRHKFLRRSIIGADSRSDEAARWNMLRRGVVTPSKARTWHWKRRHPLRCGLGSCVAASQGMQHLEPRAIQGAVGEIGGV</sequence>
<gene>
    <name evidence="1" type="ORF">BU26DRAFT_113609</name>
</gene>
<dbReference type="EMBL" id="ML987205">
    <property type="protein sequence ID" value="KAF2243232.1"/>
    <property type="molecule type" value="Genomic_DNA"/>
</dbReference>
<reference evidence="1" key="1">
    <citation type="journal article" date="2020" name="Stud. Mycol.">
        <title>101 Dothideomycetes genomes: a test case for predicting lifestyles and emergence of pathogens.</title>
        <authorList>
            <person name="Haridas S."/>
            <person name="Albert R."/>
            <person name="Binder M."/>
            <person name="Bloem J."/>
            <person name="Labutti K."/>
            <person name="Salamov A."/>
            <person name="Andreopoulos B."/>
            <person name="Baker S."/>
            <person name="Barry K."/>
            <person name="Bills G."/>
            <person name="Bluhm B."/>
            <person name="Cannon C."/>
            <person name="Castanera R."/>
            <person name="Culley D."/>
            <person name="Daum C."/>
            <person name="Ezra D."/>
            <person name="Gonzalez J."/>
            <person name="Henrissat B."/>
            <person name="Kuo A."/>
            <person name="Liang C."/>
            <person name="Lipzen A."/>
            <person name="Lutzoni F."/>
            <person name="Magnuson J."/>
            <person name="Mondo S."/>
            <person name="Nolan M."/>
            <person name="Ohm R."/>
            <person name="Pangilinan J."/>
            <person name="Park H.-J."/>
            <person name="Ramirez L."/>
            <person name="Alfaro M."/>
            <person name="Sun H."/>
            <person name="Tritt A."/>
            <person name="Yoshinaga Y."/>
            <person name="Zwiers L.-H."/>
            <person name="Turgeon B."/>
            <person name="Goodwin S."/>
            <person name="Spatafora J."/>
            <person name="Crous P."/>
            <person name="Grigoriev I."/>
        </authorList>
    </citation>
    <scope>NUCLEOTIDE SEQUENCE</scope>
    <source>
        <strain evidence="1">CBS 122368</strain>
    </source>
</reference>
<name>A0A6A6HZT3_9PLEO</name>
<dbReference type="Proteomes" id="UP000800094">
    <property type="component" value="Unassembled WGS sequence"/>
</dbReference>
<evidence type="ECO:0000313" key="1">
    <source>
        <dbReference type="EMBL" id="KAF2243232.1"/>
    </source>
</evidence>